<dbReference type="Pfam" id="PF02515">
    <property type="entry name" value="CoA_transf_3"/>
    <property type="match status" value="1"/>
</dbReference>
<dbReference type="PANTHER" id="PTHR48229:SF2">
    <property type="entry name" value="CAIB_BAIF FAMILY PROTEIN"/>
    <property type="match status" value="1"/>
</dbReference>
<evidence type="ECO:0000313" key="2">
    <source>
        <dbReference type="EMBL" id="RAL16070.1"/>
    </source>
</evidence>
<dbReference type="Gene3D" id="3.40.50.10540">
    <property type="entry name" value="Crotonobetainyl-coa:carnitine coa-transferase, domain 1"/>
    <property type="match status" value="1"/>
</dbReference>
<comment type="similarity">
    <text evidence="1">Belongs to the CoA-transferase III family.</text>
</comment>
<sequence>MALEEYSLPNEAAELLRKGILQNPLLASNVPADGNTLAAFVEFSGNAKPSIPVNWRFAESISALKGLEALWLNALLRSKYNREPVHVQIDTDHATLFIMSTLLLDVVDDQGLTLGASSGPIQRLMKIFPAPGEDPEQGSLYRAALTNIYKTKDARFYHVHGSLDATPSLTALNLPLEYDAPSTLDAIELIQHRVSEFDSQELDALMNEKFRQAGTICYTTDEYMNTDHGRQNADAGLYELQHISSEAQKPVWWNSTPDTGVARPLAGLKVVDLTRVIAGPSIARGLAEHGASVMRVTGPGVLDAYALHADLNWGKWNCSIDLKTERGKEELRQLIRGADIVLDGYRPGVMEKLGFGREAVLEIVKDRPFGLIYARENCYGWHGPWKGRSGWQQISDAVCGVSYQYGRATGHDEPVTPIFPNSDYCTGVAGLCGIIDAIIQRAERGGSFYVDTALNYYSQWLVNSVGEYPKEVWEEVWQRHGRLSFRHYDNMPATIPAVMNSLSTNCAPQLFQPRFFEVRYSAAVDRHFKSVRPILTFPGSEVTPKFNVGTRSNGHDAARWPDDLRQEIIA</sequence>
<dbReference type="InterPro" id="IPR003673">
    <property type="entry name" value="CoA-Trfase_fam_III"/>
</dbReference>
<dbReference type="GO" id="GO:0003824">
    <property type="term" value="F:catalytic activity"/>
    <property type="evidence" value="ECO:0007669"/>
    <property type="project" value="InterPro"/>
</dbReference>
<dbReference type="OrthoDB" id="2308815at2759"/>
<dbReference type="GeneID" id="37198978"/>
<dbReference type="PANTHER" id="PTHR48229">
    <property type="entry name" value="CAIB/BAIF FAMILY ENZYME (AFU_ORTHOLOGUE AFUA_1G05360)-RELATED"/>
    <property type="match status" value="1"/>
</dbReference>
<dbReference type="Proteomes" id="UP000248961">
    <property type="component" value="Unassembled WGS sequence"/>
</dbReference>
<dbReference type="SUPFAM" id="SSF89796">
    <property type="entry name" value="CoA-transferase family III (CaiB/BaiF)"/>
    <property type="match status" value="2"/>
</dbReference>
<reference evidence="2 3" key="1">
    <citation type="submission" date="2018-02" db="EMBL/GenBank/DDBJ databases">
        <title>The genomes of Aspergillus section Nigri reveals drivers in fungal speciation.</title>
        <authorList>
            <consortium name="DOE Joint Genome Institute"/>
            <person name="Vesth T.C."/>
            <person name="Nybo J."/>
            <person name="Theobald S."/>
            <person name="Brandl J."/>
            <person name="Frisvad J.C."/>
            <person name="Nielsen K.F."/>
            <person name="Lyhne E.K."/>
            <person name="Kogle M.E."/>
            <person name="Kuo A."/>
            <person name="Riley R."/>
            <person name="Clum A."/>
            <person name="Nolan M."/>
            <person name="Lipzen A."/>
            <person name="Salamov A."/>
            <person name="Henrissat B."/>
            <person name="Wiebenga A."/>
            <person name="De vries R.P."/>
            <person name="Grigoriev I.V."/>
            <person name="Mortensen U.H."/>
            <person name="Andersen M.R."/>
            <person name="Baker S.E."/>
        </authorList>
    </citation>
    <scope>NUCLEOTIDE SEQUENCE [LARGE SCALE GENOMIC DNA]</scope>
    <source>
        <strain evidence="2 3">CBS 101889</strain>
    </source>
</reference>
<dbReference type="STRING" id="1450537.A0A395I792"/>
<name>A0A395I792_ASPHC</name>
<keyword evidence="3" id="KW-1185">Reference proteome</keyword>
<dbReference type="RefSeq" id="XP_025555224.1">
    <property type="nucleotide sequence ID" value="XM_025694689.1"/>
</dbReference>
<accession>A0A395I792</accession>
<dbReference type="VEuPathDB" id="FungiDB:BO97DRAFT_403229"/>
<proteinExistence type="inferred from homology"/>
<dbReference type="AlphaFoldDB" id="A0A395I792"/>
<protein>
    <submittedName>
        <fullName evidence="2">Alpha methylacyl-CoA racemase</fullName>
    </submittedName>
</protein>
<dbReference type="InterPro" id="IPR052985">
    <property type="entry name" value="CoA-trans_III_biosynth/detox"/>
</dbReference>
<gene>
    <name evidence="2" type="ORF">BO97DRAFT_403229</name>
</gene>
<dbReference type="EMBL" id="KZ824270">
    <property type="protein sequence ID" value="RAL16070.1"/>
    <property type="molecule type" value="Genomic_DNA"/>
</dbReference>
<organism evidence="2 3">
    <name type="scientific">Aspergillus homomorphus (strain CBS 101889)</name>
    <dbReference type="NCBI Taxonomy" id="1450537"/>
    <lineage>
        <taxon>Eukaryota</taxon>
        <taxon>Fungi</taxon>
        <taxon>Dikarya</taxon>
        <taxon>Ascomycota</taxon>
        <taxon>Pezizomycotina</taxon>
        <taxon>Eurotiomycetes</taxon>
        <taxon>Eurotiomycetidae</taxon>
        <taxon>Eurotiales</taxon>
        <taxon>Aspergillaceae</taxon>
        <taxon>Aspergillus</taxon>
        <taxon>Aspergillus subgen. Circumdati</taxon>
    </lineage>
</organism>
<evidence type="ECO:0000313" key="3">
    <source>
        <dbReference type="Proteomes" id="UP000248961"/>
    </source>
</evidence>
<evidence type="ECO:0000256" key="1">
    <source>
        <dbReference type="ARBA" id="ARBA00008383"/>
    </source>
</evidence>
<dbReference type="InterPro" id="IPR023606">
    <property type="entry name" value="CoA-Trfase_III_dom_1_sf"/>
</dbReference>